<feature type="active site" description="Nucleophile; methyl group acceptor" evidence="2">
    <location>
        <position position="135"/>
    </location>
</feature>
<dbReference type="CDD" id="cd06445">
    <property type="entry name" value="ATase"/>
    <property type="match status" value="1"/>
</dbReference>
<evidence type="ECO:0000313" key="6">
    <source>
        <dbReference type="Proteomes" id="UP001523219"/>
    </source>
</evidence>
<comment type="subcellular location">
    <subcellularLocation>
        <location evidence="2">Cytoplasm</location>
    </subcellularLocation>
</comment>
<dbReference type="Pfam" id="PF01035">
    <property type="entry name" value="DNA_binding_1"/>
    <property type="match status" value="1"/>
</dbReference>
<evidence type="ECO:0000259" key="4">
    <source>
        <dbReference type="Pfam" id="PF02870"/>
    </source>
</evidence>
<keyword evidence="2" id="KW-0963">Cytoplasm</keyword>
<protein>
    <recommendedName>
        <fullName evidence="2">Methylated-DNA--protein-cysteine methyltransferase</fullName>
        <ecNumber evidence="2">2.1.1.63</ecNumber>
    </recommendedName>
    <alternativeName>
        <fullName evidence="2">6-O-methylguanine-DNA methyltransferase</fullName>
        <shortName evidence="2">MGMT</shortName>
    </alternativeName>
    <alternativeName>
        <fullName evidence="2">O-6-methylguanine-DNA-alkyltransferase</fullName>
    </alternativeName>
</protein>
<dbReference type="Gene3D" id="3.30.160.70">
    <property type="entry name" value="Methylated DNA-protein cysteine methyltransferase domain"/>
    <property type="match status" value="1"/>
</dbReference>
<feature type="domain" description="Methylated-DNA-[protein]-cysteine S-methyltransferase DNA binding" evidence="3">
    <location>
        <begin position="83"/>
        <end position="163"/>
    </location>
</feature>
<dbReference type="Proteomes" id="UP001523219">
    <property type="component" value="Unassembled WGS sequence"/>
</dbReference>
<comment type="caution">
    <text evidence="5">The sequence shown here is derived from an EMBL/GenBank/DDBJ whole genome shotgun (WGS) entry which is preliminary data.</text>
</comment>
<name>A0ABT0ZAN7_9ACTN</name>
<dbReference type="PANTHER" id="PTHR10815">
    <property type="entry name" value="METHYLATED-DNA--PROTEIN-CYSTEINE METHYLTRANSFERASE"/>
    <property type="match status" value="1"/>
</dbReference>
<dbReference type="InterPro" id="IPR023546">
    <property type="entry name" value="MGMT"/>
</dbReference>
<comment type="catalytic activity">
    <reaction evidence="2">
        <text>a 4-O-methyl-thymidine in DNA + L-cysteinyl-[protein] = a thymidine in DNA + S-methyl-L-cysteinyl-[protein]</text>
        <dbReference type="Rhea" id="RHEA:53428"/>
        <dbReference type="Rhea" id="RHEA-COMP:10131"/>
        <dbReference type="Rhea" id="RHEA-COMP:10132"/>
        <dbReference type="Rhea" id="RHEA-COMP:13555"/>
        <dbReference type="Rhea" id="RHEA-COMP:13556"/>
        <dbReference type="ChEBI" id="CHEBI:29950"/>
        <dbReference type="ChEBI" id="CHEBI:82612"/>
        <dbReference type="ChEBI" id="CHEBI:137386"/>
        <dbReference type="ChEBI" id="CHEBI:137387"/>
        <dbReference type="EC" id="2.1.1.63"/>
    </reaction>
</comment>
<organism evidence="5 6">
    <name type="scientific">Streptomyces macrolidinus</name>
    <dbReference type="NCBI Taxonomy" id="2952607"/>
    <lineage>
        <taxon>Bacteria</taxon>
        <taxon>Bacillati</taxon>
        <taxon>Actinomycetota</taxon>
        <taxon>Actinomycetes</taxon>
        <taxon>Kitasatosporales</taxon>
        <taxon>Streptomycetaceae</taxon>
        <taxon>Streptomyces</taxon>
    </lineage>
</organism>
<dbReference type="InterPro" id="IPR036631">
    <property type="entry name" value="MGMT_N_sf"/>
</dbReference>
<keyword evidence="2" id="KW-0234">DNA repair</keyword>
<gene>
    <name evidence="5" type="ORF">NGF19_07270</name>
</gene>
<evidence type="ECO:0000256" key="1">
    <source>
        <dbReference type="ARBA" id="ARBA00022763"/>
    </source>
</evidence>
<dbReference type="RefSeq" id="WP_252423120.1">
    <property type="nucleotide sequence ID" value="NZ_JAMWMR010000004.1"/>
</dbReference>
<keyword evidence="2" id="KW-0808">Transferase</keyword>
<feature type="domain" description="Methylguanine DNA methyltransferase ribonuclease-like" evidence="4">
    <location>
        <begin position="3"/>
        <end position="75"/>
    </location>
</feature>
<dbReference type="Pfam" id="PF02870">
    <property type="entry name" value="Methyltransf_1N"/>
    <property type="match status" value="1"/>
</dbReference>
<evidence type="ECO:0000256" key="2">
    <source>
        <dbReference type="HAMAP-Rule" id="MF_00772"/>
    </source>
</evidence>
<dbReference type="EC" id="2.1.1.63" evidence="2"/>
<sequence>MTVYTTMDSPLGRLLLVGEESDTAQGGTALTSLSLPGQKRGAVVQDGWCEKPEAFTEIAAQLRAYFEGTSTRFDIEYVTSGTDFQRRVWAALEAIPYGTTVTYGEIAREIGAPRAAVRAVGTAIGANPLLVVRPCHRVIGAGGALTGYAAGLERKQHLLNLERPRG</sequence>
<keyword evidence="2" id="KW-0489">Methyltransferase</keyword>
<dbReference type="NCBIfam" id="TIGR00589">
    <property type="entry name" value="ogt"/>
    <property type="match status" value="1"/>
</dbReference>
<proteinExistence type="inferred from homology"/>
<evidence type="ECO:0000313" key="5">
    <source>
        <dbReference type="EMBL" id="MCN9240596.1"/>
    </source>
</evidence>
<accession>A0ABT0ZAN7</accession>
<comment type="miscellaneous">
    <text evidence="2">This enzyme catalyzes only one turnover and therefore is not strictly catalytic. According to one definition, an enzyme is a biocatalyst that acts repeatedly and over many reaction cycles.</text>
</comment>
<evidence type="ECO:0000259" key="3">
    <source>
        <dbReference type="Pfam" id="PF01035"/>
    </source>
</evidence>
<reference evidence="5 6" key="1">
    <citation type="submission" date="2022-05" db="EMBL/GenBank/DDBJ databases">
        <title>Streptomyces sp. nov. RY43-2 isolated from soil of a peat swamp forest.</title>
        <authorList>
            <person name="Kanchanasin P."/>
            <person name="Tanasupawat S."/>
            <person name="Phongsopitanun W."/>
        </authorList>
    </citation>
    <scope>NUCLEOTIDE SEQUENCE [LARGE SCALE GENOMIC DNA]</scope>
    <source>
        <strain evidence="5 6">RY43-2</strain>
    </source>
</reference>
<keyword evidence="6" id="KW-1185">Reference proteome</keyword>
<dbReference type="SUPFAM" id="SSF53155">
    <property type="entry name" value="Methylated DNA-protein cysteine methyltransferase domain"/>
    <property type="match status" value="1"/>
</dbReference>
<dbReference type="PANTHER" id="PTHR10815:SF5">
    <property type="entry name" value="METHYLATED-DNA--PROTEIN-CYSTEINE METHYLTRANSFERASE"/>
    <property type="match status" value="1"/>
</dbReference>
<dbReference type="InterPro" id="IPR008332">
    <property type="entry name" value="MethylG_MeTrfase_N"/>
</dbReference>
<dbReference type="InterPro" id="IPR036217">
    <property type="entry name" value="MethylDNA_cys_MeTrfase_DNAb"/>
</dbReference>
<comment type="similarity">
    <text evidence="2">Belongs to the MGMT family.</text>
</comment>
<keyword evidence="1 2" id="KW-0227">DNA damage</keyword>
<dbReference type="InterPro" id="IPR014048">
    <property type="entry name" value="MethylDNA_cys_MeTrfase_DNA-bd"/>
</dbReference>
<dbReference type="Gene3D" id="1.10.10.10">
    <property type="entry name" value="Winged helix-like DNA-binding domain superfamily/Winged helix DNA-binding domain"/>
    <property type="match status" value="1"/>
</dbReference>
<dbReference type="SUPFAM" id="SSF46767">
    <property type="entry name" value="Methylated DNA-protein cysteine methyltransferase, C-terminal domain"/>
    <property type="match status" value="1"/>
</dbReference>
<dbReference type="InterPro" id="IPR036388">
    <property type="entry name" value="WH-like_DNA-bd_sf"/>
</dbReference>
<dbReference type="EMBL" id="JAMWMR010000004">
    <property type="protein sequence ID" value="MCN9240596.1"/>
    <property type="molecule type" value="Genomic_DNA"/>
</dbReference>
<comment type="function">
    <text evidence="2">Involved in the cellular defense against the biological effects of O6-methylguanine (O6-MeG) and O4-methylthymine (O4-MeT) in DNA. Repairs the methylated nucleobase in DNA by stoichiometrically transferring the methyl group to a cysteine residue in the enzyme. This is a suicide reaction: the enzyme is irreversibly inactivated.</text>
</comment>
<dbReference type="HAMAP" id="MF_00772">
    <property type="entry name" value="OGT"/>
    <property type="match status" value="1"/>
</dbReference>
<comment type="catalytic activity">
    <reaction evidence="2">
        <text>a 6-O-methyl-2'-deoxyguanosine in DNA + L-cysteinyl-[protein] = S-methyl-L-cysteinyl-[protein] + a 2'-deoxyguanosine in DNA</text>
        <dbReference type="Rhea" id="RHEA:24000"/>
        <dbReference type="Rhea" id="RHEA-COMP:10131"/>
        <dbReference type="Rhea" id="RHEA-COMP:10132"/>
        <dbReference type="Rhea" id="RHEA-COMP:11367"/>
        <dbReference type="Rhea" id="RHEA-COMP:11368"/>
        <dbReference type="ChEBI" id="CHEBI:29950"/>
        <dbReference type="ChEBI" id="CHEBI:82612"/>
        <dbReference type="ChEBI" id="CHEBI:85445"/>
        <dbReference type="ChEBI" id="CHEBI:85448"/>
        <dbReference type="EC" id="2.1.1.63"/>
    </reaction>
</comment>